<dbReference type="PANTHER" id="PTHR44942">
    <property type="entry name" value="METHYLTRANSF_11 DOMAIN-CONTAINING PROTEIN"/>
    <property type="match status" value="1"/>
</dbReference>
<evidence type="ECO:0000256" key="3">
    <source>
        <dbReference type="ARBA" id="ARBA00022679"/>
    </source>
</evidence>
<organism evidence="5 6">
    <name type="scientific">Halobacillus amylolyticus</name>
    <dbReference type="NCBI Taxonomy" id="2932259"/>
    <lineage>
        <taxon>Bacteria</taxon>
        <taxon>Bacillati</taxon>
        <taxon>Bacillota</taxon>
        <taxon>Bacilli</taxon>
        <taxon>Bacillales</taxon>
        <taxon>Bacillaceae</taxon>
        <taxon>Halobacillus</taxon>
    </lineage>
</organism>
<proteinExistence type="inferred from homology"/>
<reference evidence="5" key="1">
    <citation type="submission" date="2022-04" db="EMBL/GenBank/DDBJ databases">
        <title>Halobacillus sp. isolated from saltern.</title>
        <authorList>
            <person name="Won M."/>
            <person name="Lee C.-M."/>
            <person name="Woen H.-Y."/>
            <person name="Kwon S.-W."/>
        </authorList>
    </citation>
    <scope>NUCLEOTIDE SEQUENCE</scope>
    <source>
        <strain evidence="5">SSHM10-5</strain>
    </source>
</reference>
<dbReference type="Proteomes" id="UP000830326">
    <property type="component" value="Chromosome"/>
</dbReference>
<protein>
    <submittedName>
        <fullName evidence="5">Class I SAM-dependent methyltransferase</fullName>
    </submittedName>
</protein>
<accession>A0ABY4HDB8</accession>
<dbReference type="GO" id="GO:0032259">
    <property type="term" value="P:methylation"/>
    <property type="evidence" value="ECO:0007669"/>
    <property type="project" value="UniProtKB-KW"/>
</dbReference>
<gene>
    <name evidence="5" type="ORF">MUO15_04870</name>
</gene>
<evidence type="ECO:0000256" key="1">
    <source>
        <dbReference type="ARBA" id="ARBA00008361"/>
    </source>
</evidence>
<dbReference type="Pfam" id="PF08241">
    <property type="entry name" value="Methyltransf_11"/>
    <property type="match status" value="1"/>
</dbReference>
<dbReference type="CDD" id="cd02440">
    <property type="entry name" value="AdoMet_MTases"/>
    <property type="match status" value="1"/>
</dbReference>
<dbReference type="InterPro" id="IPR029063">
    <property type="entry name" value="SAM-dependent_MTases_sf"/>
</dbReference>
<dbReference type="InterPro" id="IPR013216">
    <property type="entry name" value="Methyltransf_11"/>
</dbReference>
<dbReference type="EMBL" id="CP095075">
    <property type="protein sequence ID" value="UOR12847.1"/>
    <property type="molecule type" value="Genomic_DNA"/>
</dbReference>
<dbReference type="InterPro" id="IPR051052">
    <property type="entry name" value="Diverse_substrate_MTase"/>
</dbReference>
<dbReference type="RefSeq" id="WP_245033948.1">
    <property type="nucleotide sequence ID" value="NZ_CP095075.1"/>
</dbReference>
<dbReference type="PANTHER" id="PTHR44942:SF4">
    <property type="entry name" value="METHYLTRANSFERASE TYPE 11 DOMAIN-CONTAINING PROTEIN"/>
    <property type="match status" value="1"/>
</dbReference>
<comment type="similarity">
    <text evidence="1">Belongs to the methyltransferase superfamily.</text>
</comment>
<sequence length="261" mass="29854">MCTNPIYNNIGKTYNSTRRADPRITQRIVEELNVKTPATILDIGAGTGNYSCKLAERGYSVIAMEPSEVMRNQGEDHQNLTWKEGIAEDIPIPNKSVDGIVCTLASHHFKDLRLAFSEMKRVLRDNGKIIIFTLDPRLCADDFWLFEYFSPILEEAYNIHPPIHTLSNLLEEVRGPVEVKPFALPNDLEDQFFFSGWNNPELYFEESFKNGTSSLAKGNSKTVSSCLNRLREDLESGKWQRKYGDLLHLKNYECGHFFLVI</sequence>
<dbReference type="GO" id="GO:0008168">
    <property type="term" value="F:methyltransferase activity"/>
    <property type="evidence" value="ECO:0007669"/>
    <property type="project" value="UniProtKB-KW"/>
</dbReference>
<feature type="domain" description="Methyltransferase type 11" evidence="4">
    <location>
        <begin position="41"/>
        <end position="131"/>
    </location>
</feature>
<keyword evidence="2 5" id="KW-0489">Methyltransferase</keyword>
<dbReference type="Gene3D" id="3.40.50.150">
    <property type="entry name" value="Vaccinia Virus protein VP39"/>
    <property type="match status" value="1"/>
</dbReference>
<evidence type="ECO:0000313" key="5">
    <source>
        <dbReference type="EMBL" id="UOR12847.1"/>
    </source>
</evidence>
<evidence type="ECO:0000256" key="2">
    <source>
        <dbReference type="ARBA" id="ARBA00022603"/>
    </source>
</evidence>
<dbReference type="SUPFAM" id="SSF53335">
    <property type="entry name" value="S-adenosyl-L-methionine-dependent methyltransferases"/>
    <property type="match status" value="1"/>
</dbReference>
<name>A0ABY4HDB8_9BACI</name>
<keyword evidence="3" id="KW-0808">Transferase</keyword>
<evidence type="ECO:0000313" key="6">
    <source>
        <dbReference type="Proteomes" id="UP000830326"/>
    </source>
</evidence>
<keyword evidence="6" id="KW-1185">Reference proteome</keyword>
<evidence type="ECO:0000259" key="4">
    <source>
        <dbReference type="Pfam" id="PF08241"/>
    </source>
</evidence>